<gene>
    <name evidence="5" type="ORF">DKT77_05250</name>
</gene>
<dbReference type="OrthoDB" id="9792935at2"/>
<evidence type="ECO:0000256" key="1">
    <source>
        <dbReference type="ARBA" id="ARBA00010928"/>
    </source>
</evidence>
<dbReference type="GO" id="GO:0000166">
    <property type="term" value="F:nucleotide binding"/>
    <property type="evidence" value="ECO:0007669"/>
    <property type="project" value="InterPro"/>
</dbReference>
<dbReference type="InterPro" id="IPR036291">
    <property type="entry name" value="NAD(P)-bd_dom_sf"/>
</dbReference>
<comment type="caution">
    <text evidence="5">The sequence shown here is derived from an EMBL/GenBank/DDBJ whole genome shotgun (WGS) entry which is preliminary data.</text>
</comment>
<dbReference type="GO" id="GO:0016491">
    <property type="term" value="F:oxidoreductase activity"/>
    <property type="evidence" value="ECO:0007669"/>
    <property type="project" value="UniProtKB-KW"/>
</dbReference>
<keyword evidence="6" id="KW-1185">Reference proteome</keyword>
<dbReference type="InterPro" id="IPR050984">
    <property type="entry name" value="Gfo/Idh/MocA_domain"/>
</dbReference>
<keyword evidence="2" id="KW-0560">Oxidoreductase</keyword>
<dbReference type="Gene3D" id="3.40.50.720">
    <property type="entry name" value="NAD(P)-binding Rossmann-like Domain"/>
    <property type="match status" value="1"/>
</dbReference>
<comment type="similarity">
    <text evidence="1">Belongs to the Gfo/Idh/MocA family.</text>
</comment>
<dbReference type="PANTHER" id="PTHR22604:SF105">
    <property type="entry name" value="TRANS-1,2-DIHYDROBENZENE-1,2-DIOL DEHYDROGENASE"/>
    <property type="match status" value="1"/>
</dbReference>
<dbReference type="EMBL" id="QGKU01000021">
    <property type="protein sequence ID" value="PWR03740.1"/>
    <property type="molecule type" value="Genomic_DNA"/>
</dbReference>
<evidence type="ECO:0000259" key="3">
    <source>
        <dbReference type="Pfam" id="PF01408"/>
    </source>
</evidence>
<evidence type="ECO:0000313" key="6">
    <source>
        <dbReference type="Proteomes" id="UP000245680"/>
    </source>
</evidence>
<dbReference type="AlphaFoldDB" id="A0A2V2LDW5"/>
<sequence>MAHIRWGILGAAKFAAQHMGPALHAAEGGSLAALATRDPGKADPFRAIAPDLAVHSDYDALLNDPAIDAVYIPLPNSMHVDWTLKALQAGKHVLTEKPVAMKADEIDSLIAARDAAGKLAAEAYMIVFHPQWQHTRDLVFSGQIGQLRHVEGMFCFNNADEPGNIRNQADLGGGAMRDIGVYVIGSTRFVAGCEPQQVSARIRWESGFDVFTDISARFPGFTYSACVSTRLNPYQTMTFHGDAGSVQLTAPFNGPVFGDAAVILRRAGQPDSVARFNGARQYDLQVAAFNRSALTGAAYPCPLEFSRGTQAMMDAAFADAVALD</sequence>
<protein>
    <submittedName>
        <fullName evidence="5">Oxidoreductase</fullName>
    </submittedName>
</protein>
<dbReference type="InterPro" id="IPR055170">
    <property type="entry name" value="GFO_IDH_MocA-like_dom"/>
</dbReference>
<dbReference type="InterPro" id="IPR000683">
    <property type="entry name" value="Gfo/Idh/MocA-like_OxRdtase_N"/>
</dbReference>
<proteinExistence type="inferred from homology"/>
<feature type="domain" description="GFO/IDH/MocA-like oxidoreductase" evidence="4">
    <location>
        <begin position="132"/>
        <end position="246"/>
    </location>
</feature>
<dbReference type="Pfam" id="PF01408">
    <property type="entry name" value="GFO_IDH_MocA"/>
    <property type="match status" value="1"/>
</dbReference>
<dbReference type="Pfam" id="PF22725">
    <property type="entry name" value="GFO_IDH_MocA_C3"/>
    <property type="match status" value="1"/>
</dbReference>
<accession>A0A2V2LDW5</accession>
<dbReference type="RefSeq" id="WP_109810671.1">
    <property type="nucleotide sequence ID" value="NZ_QGKU01000021.1"/>
</dbReference>
<dbReference type="PANTHER" id="PTHR22604">
    <property type="entry name" value="OXIDOREDUCTASES"/>
    <property type="match status" value="1"/>
</dbReference>
<evidence type="ECO:0000256" key="2">
    <source>
        <dbReference type="ARBA" id="ARBA00023002"/>
    </source>
</evidence>
<name>A0A2V2LDW5_9RHOB</name>
<organism evidence="5 6">
    <name type="scientific">Meridianimarinicoccus roseus</name>
    <dbReference type="NCBI Taxonomy" id="2072018"/>
    <lineage>
        <taxon>Bacteria</taxon>
        <taxon>Pseudomonadati</taxon>
        <taxon>Pseudomonadota</taxon>
        <taxon>Alphaproteobacteria</taxon>
        <taxon>Rhodobacterales</taxon>
        <taxon>Paracoccaceae</taxon>
        <taxon>Meridianimarinicoccus</taxon>
    </lineage>
</organism>
<dbReference type="SUPFAM" id="SSF51735">
    <property type="entry name" value="NAD(P)-binding Rossmann-fold domains"/>
    <property type="match status" value="1"/>
</dbReference>
<feature type="domain" description="Gfo/Idh/MocA-like oxidoreductase N-terminal" evidence="3">
    <location>
        <begin position="4"/>
        <end position="120"/>
    </location>
</feature>
<reference evidence="5 6" key="1">
    <citation type="submission" date="2018-05" db="EMBL/GenBank/DDBJ databases">
        <title>Rhodobacteraceae gen. nov., sp. nov. isolated from sea water.</title>
        <authorList>
            <person name="Ren Y."/>
        </authorList>
    </citation>
    <scope>NUCLEOTIDE SEQUENCE [LARGE SCALE GENOMIC DNA]</scope>
    <source>
        <strain evidence="5 6">TG-679</strain>
    </source>
</reference>
<dbReference type="SUPFAM" id="SSF55347">
    <property type="entry name" value="Glyceraldehyde-3-phosphate dehydrogenase-like, C-terminal domain"/>
    <property type="match status" value="1"/>
</dbReference>
<evidence type="ECO:0000313" key="5">
    <source>
        <dbReference type="EMBL" id="PWR03740.1"/>
    </source>
</evidence>
<dbReference type="Gene3D" id="3.30.360.10">
    <property type="entry name" value="Dihydrodipicolinate Reductase, domain 2"/>
    <property type="match status" value="1"/>
</dbReference>
<evidence type="ECO:0000259" key="4">
    <source>
        <dbReference type="Pfam" id="PF22725"/>
    </source>
</evidence>
<dbReference type="Proteomes" id="UP000245680">
    <property type="component" value="Unassembled WGS sequence"/>
</dbReference>